<dbReference type="AlphaFoldDB" id="A0A833S578"/>
<keyword evidence="2" id="KW-1185">Reference proteome</keyword>
<gene>
    <name evidence="1" type="ORF">GN244_ATG19204</name>
</gene>
<evidence type="ECO:0000313" key="2">
    <source>
        <dbReference type="Proteomes" id="UP000602510"/>
    </source>
</evidence>
<name>A0A833S578_PHYIN</name>
<sequence length="69" mass="7751">MAISSTDNETPRMPYRFLGNSAQLKQNLKAPEVLPLLTPNVKAKIDAALPFVPHGPEKDWASMIRQRHL</sequence>
<evidence type="ECO:0000313" key="1">
    <source>
        <dbReference type="EMBL" id="KAF4029087.1"/>
    </source>
</evidence>
<dbReference type="EMBL" id="WSZM01000890">
    <property type="protein sequence ID" value="KAF4029087.1"/>
    <property type="molecule type" value="Genomic_DNA"/>
</dbReference>
<comment type="caution">
    <text evidence="1">The sequence shown here is derived from an EMBL/GenBank/DDBJ whole genome shotgun (WGS) entry which is preliminary data.</text>
</comment>
<protein>
    <submittedName>
        <fullName evidence="1">Uncharacterized protein</fullName>
    </submittedName>
</protein>
<organism evidence="1 2">
    <name type="scientific">Phytophthora infestans</name>
    <name type="common">Potato late blight agent</name>
    <name type="synonym">Botrytis infestans</name>
    <dbReference type="NCBI Taxonomy" id="4787"/>
    <lineage>
        <taxon>Eukaryota</taxon>
        <taxon>Sar</taxon>
        <taxon>Stramenopiles</taxon>
        <taxon>Oomycota</taxon>
        <taxon>Peronosporomycetes</taxon>
        <taxon>Peronosporales</taxon>
        <taxon>Peronosporaceae</taxon>
        <taxon>Phytophthora</taxon>
    </lineage>
</organism>
<reference evidence="1" key="1">
    <citation type="submission" date="2020-04" db="EMBL/GenBank/DDBJ databases">
        <title>Hybrid Assembly of Korean Phytophthora infestans isolates.</title>
        <authorList>
            <person name="Prokchorchik M."/>
            <person name="Lee Y."/>
            <person name="Seo J."/>
            <person name="Cho J.-H."/>
            <person name="Park Y.-E."/>
            <person name="Jang D.-C."/>
            <person name="Im J.-S."/>
            <person name="Choi J.-G."/>
            <person name="Park H.-J."/>
            <person name="Lee G.-B."/>
            <person name="Lee Y.-G."/>
            <person name="Hong S.-Y."/>
            <person name="Cho K."/>
            <person name="Sohn K.H."/>
        </authorList>
    </citation>
    <scope>NUCLEOTIDE SEQUENCE</scope>
    <source>
        <strain evidence="1">KR_1_A1</strain>
    </source>
</reference>
<accession>A0A833S578</accession>
<proteinExistence type="predicted"/>
<dbReference type="Proteomes" id="UP000602510">
    <property type="component" value="Unassembled WGS sequence"/>
</dbReference>